<reference evidence="6" key="2">
    <citation type="submission" date="2020-08" db="EMBL/GenBank/DDBJ databases">
        <title>Plant Genome Project.</title>
        <authorList>
            <person name="Zhang R.-G."/>
        </authorList>
    </citation>
    <scope>NUCLEOTIDE SEQUENCE</scope>
    <source>
        <strain evidence="6">Huo1</strain>
        <tissue evidence="6">Leaf</tissue>
    </source>
</reference>
<evidence type="ECO:0000313" key="6">
    <source>
        <dbReference type="EMBL" id="KAG6388259.1"/>
    </source>
</evidence>
<protein>
    <recommendedName>
        <fullName evidence="5">Wall-associated receptor kinase galacturonan-binding domain-containing protein</fullName>
    </recommendedName>
</protein>
<name>A0A8X8Z1X1_SALSN</name>
<comment type="subcellular location">
    <subcellularLocation>
        <location evidence="1">Membrane</location>
        <topology evidence="1">Single-pass membrane protein</topology>
    </subcellularLocation>
</comment>
<feature type="chain" id="PRO_5036450643" description="Wall-associated receptor kinase galacturonan-binding domain-containing protein" evidence="4">
    <location>
        <begin position="21"/>
        <end position="227"/>
    </location>
</feature>
<evidence type="ECO:0000259" key="5">
    <source>
        <dbReference type="Pfam" id="PF13947"/>
    </source>
</evidence>
<evidence type="ECO:0000313" key="7">
    <source>
        <dbReference type="Proteomes" id="UP000298416"/>
    </source>
</evidence>
<evidence type="ECO:0000256" key="3">
    <source>
        <dbReference type="SAM" id="MobiDB-lite"/>
    </source>
</evidence>
<dbReference type="InterPro" id="IPR025287">
    <property type="entry name" value="WAK_GUB"/>
</dbReference>
<dbReference type="GO" id="GO:0016020">
    <property type="term" value="C:membrane"/>
    <property type="evidence" value="ECO:0007669"/>
    <property type="project" value="UniProtKB-SubCell"/>
</dbReference>
<keyword evidence="7" id="KW-1185">Reference proteome</keyword>
<dbReference type="EMBL" id="PNBA02000021">
    <property type="protein sequence ID" value="KAG6388259.1"/>
    <property type="molecule type" value="Genomic_DNA"/>
</dbReference>
<feature type="signal peptide" evidence="4">
    <location>
        <begin position="1"/>
        <end position="20"/>
    </location>
</feature>
<feature type="domain" description="Wall-associated receptor kinase galacturonan-binding" evidence="5">
    <location>
        <begin position="33"/>
        <end position="84"/>
    </location>
</feature>
<sequence length="227" mass="25298">MHVMIMFILVSSTKLLPVFSSYNNFPIAAKSSCNDTCGNIRIPFPFGISKNCYLDDQFALTCNHTSFKLFSGPIEITDISIDGQITFLQSIAYQCYDSNGIQSSNFSEGIQLGSYFTVNNTANKFTMILKKHVEYKPYSTEHSMMEKMLMEQSADSSNEVTSASSSSRCSAPADGERIGEGECITKDKRKGAWMNAEKRAAKAARRIWAAEKGEAVIEHMQSRKLRS</sequence>
<dbReference type="GO" id="GO:0030247">
    <property type="term" value="F:polysaccharide binding"/>
    <property type="evidence" value="ECO:0007669"/>
    <property type="project" value="InterPro"/>
</dbReference>
<evidence type="ECO:0000256" key="2">
    <source>
        <dbReference type="ARBA" id="ARBA00022729"/>
    </source>
</evidence>
<comment type="caution">
    <text evidence="6">The sequence shown here is derived from an EMBL/GenBank/DDBJ whole genome shotgun (WGS) entry which is preliminary data.</text>
</comment>
<accession>A0A8X8Z1X1</accession>
<dbReference type="PANTHER" id="PTHR33491">
    <property type="entry name" value="OSJNBA0016N04.9 PROTEIN"/>
    <property type="match status" value="1"/>
</dbReference>
<feature type="region of interest" description="Disordered" evidence="3">
    <location>
        <begin position="151"/>
        <end position="181"/>
    </location>
</feature>
<feature type="compositionally biased region" description="Low complexity" evidence="3">
    <location>
        <begin position="153"/>
        <end position="173"/>
    </location>
</feature>
<keyword evidence="2 4" id="KW-0732">Signal</keyword>
<organism evidence="6">
    <name type="scientific">Salvia splendens</name>
    <name type="common">Scarlet sage</name>
    <dbReference type="NCBI Taxonomy" id="180675"/>
    <lineage>
        <taxon>Eukaryota</taxon>
        <taxon>Viridiplantae</taxon>
        <taxon>Streptophyta</taxon>
        <taxon>Embryophyta</taxon>
        <taxon>Tracheophyta</taxon>
        <taxon>Spermatophyta</taxon>
        <taxon>Magnoliopsida</taxon>
        <taxon>eudicotyledons</taxon>
        <taxon>Gunneridae</taxon>
        <taxon>Pentapetalae</taxon>
        <taxon>asterids</taxon>
        <taxon>lamiids</taxon>
        <taxon>Lamiales</taxon>
        <taxon>Lamiaceae</taxon>
        <taxon>Nepetoideae</taxon>
        <taxon>Mentheae</taxon>
        <taxon>Salviinae</taxon>
        <taxon>Salvia</taxon>
        <taxon>Salvia subgen. Calosphace</taxon>
        <taxon>core Calosphace</taxon>
    </lineage>
</organism>
<gene>
    <name evidence="6" type="ORF">SASPL_153461</name>
</gene>
<evidence type="ECO:0000256" key="1">
    <source>
        <dbReference type="ARBA" id="ARBA00004167"/>
    </source>
</evidence>
<evidence type="ECO:0000256" key="4">
    <source>
        <dbReference type="SAM" id="SignalP"/>
    </source>
</evidence>
<dbReference type="AlphaFoldDB" id="A0A8X8Z1X1"/>
<dbReference type="Pfam" id="PF13947">
    <property type="entry name" value="GUB_WAK_bind"/>
    <property type="match status" value="1"/>
</dbReference>
<reference evidence="6" key="1">
    <citation type="submission" date="2018-01" db="EMBL/GenBank/DDBJ databases">
        <authorList>
            <person name="Mao J.F."/>
        </authorList>
    </citation>
    <scope>NUCLEOTIDE SEQUENCE</scope>
    <source>
        <strain evidence="6">Huo1</strain>
        <tissue evidence="6">Leaf</tissue>
    </source>
</reference>
<proteinExistence type="predicted"/>
<dbReference type="Proteomes" id="UP000298416">
    <property type="component" value="Unassembled WGS sequence"/>
</dbReference>